<sequence>MASVFVLLLKSAYVEDIRNPVKKSDTASLAQASLVNSLNNEASKAIPTAEGLVQNTANNYKLNFAYQALNRKHYDVAFSYCFDK</sequence>
<proteinExistence type="predicted"/>
<dbReference type="Proteomes" id="UP000000639">
    <property type="component" value="Chromosome"/>
</dbReference>
<accession>A1SRJ9</accession>
<protein>
    <submittedName>
        <fullName evidence="1">Uncharacterized protein</fullName>
    </submittedName>
</protein>
<organism evidence="1 2">
    <name type="scientific">Psychromonas ingrahamii (strain DSM 17664 / CCUG 51855 / 37)</name>
    <dbReference type="NCBI Taxonomy" id="357804"/>
    <lineage>
        <taxon>Bacteria</taxon>
        <taxon>Pseudomonadati</taxon>
        <taxon>Pseudomonadota</taxon>
        <taxon>Gammaproteobacteria</taxon>
        <taxon>Alteromonadales</taxon>
        <taxon>Psychromonadaceae</taxon>
        <taxon>Psychromonas</taxon>
    </lineage>
</organism>
<dbReference type="EMBL" id="CP000510">
    <property type="protein sequence ID" value="ABM02114.1"/>
    <property type="molecule type" value="Genomic_DNA"/>
</dbReference>
<dbReference type="AlphaFoldDB" id="A1SRJ9"/>
<name>A1SRJ9_PSYIN</name>
<reference evidence="1 2" key="1">
    <citation type="submission" date="2007-01" db="EMBL/GenBank/DDBJ databases">
        <title>Complete sequence of Psychromonas ingrahamii 37.</title>
        <authorList>
            <consortium name="US DOE Joint Genome Institute"/>
            <person name="Copeland A."/>
            <person name="Lucas S."/>
            <person name="Lapidus A."/>
            <person name="Barry K."/>
            <person name="Detter J.C."/>
            <person name="Glavina del Rio T."/>
            <person name="Hammon N."/>
            <person name="Israni S."/>
            <person name="Dalin E."/>
            <person name="Tice H."/>
            <person name="Pitluck S."/>
            <person name="Thompson L.S."/>
            <person name="Brettin T."/>
            <person name="Bruce D."/>
            <person name="Han C."/>
            <person name="Tapia R."/>
            <person name="Schmutz J."/>
            <person name="Larimer F."/>
            <person name="Land M."/>
            <person name="Hauser L."/>
            <person name="Kyrpides N."/>
            <person name="Ivanova N."/>
            <person name="Staley J."/>
            <person name="Richardson P."/>
        </authorList>
    </citation>
    <scope>NUCLEOTIDE SEQUENCE [LARGE SCALE GENOMIC DNA]</scope>
    <source>
        <strain evidence="1 2">37</strain>
    </source>
</reference>
<gene>
    <name evidence="1" type="ordered locus">Ping_0247</name>
</gene>
<dbReference type="KEGG" id="pin:Ping_0247"/>
<evidence type="ECO:0000313" key="1">
    <source>
        <dbReference type="EMBL" id="ABM02114.1"/>
    </source>
</evidence>
<evidence type="ECO:0000313" key="2">
    <source>
        <dbReference type="Proteomes" id="UP000000639"/>
    </source>
</evidence>
<keyword evidence="2" id="KW-1185">Reference proteome</keyword>
<dbReference type="HOGENOM" id="CLU_2525121_0_0_6"/>